<dbReference type="InterPro" id="IPR039442">
    <property type="entry name" value="Mrr-like_dom"/>
</dbReference>
<protein>
    <submittedName>
        <fullName evidence="3">Uncharacterized protein</fullName>
    </submittedName>
</protein>
<dbReference type="InterPro" id="IPR027417">
    <property type="entry name" value="P-loop_NTPase"/>
</dbReference>
<dbReference type="OrthoDB" id="7822037at2"/>
<name>N9SV19_9GAMM</name>
<evidence type="ECO:0000259" key="1">
    <source>
        <dbReference type="Pfam" id="PF13156"/>
    </source>
</evidence>
<accession>N9SV19</accession>
<dbReference type="SUPFAM" id="SSF52980">
    <property type="entry name" value="Restriction endonuclease-like"/>
    <property type="match status" value="1"/>
</dbReference>
<dbReference type="Pfam" id="PF20703">
    <property type="entry name" value="nSTAND1"/>
    <property type="match status" value="1"/>
</dbReference>
<evidence type="ECO:0000313" key="4">
    <source>
        <dbReference type="Proteomes" id="UP000013084"/>
    </source>
</evidence>
<dbReference type="Gene3D" id="3.40.50.300">
    <property type="entry name" value="P-loop containing nucleotide triphosphate hydrolases"/>
    <property type="match status" value="1"/>
</dbReference>
<feature type="domain" description="Novel STAND NTPase 1" evidence="2">
    <location>
        <begin position="251"/>
        <end position="489"/>
    </location>
</feature>
<evidence type="ECO:0000313" key="3">
    <source>
        <dbReference type="EMBL" id="ENX55122.1"/>
    </source>
</evidence>
<organism evidence="3 4">
    <name type="scientific">Acinetobacter higginsii</name>
    <dbReference type="NCBI Taxonomy" id="70347"/>
    <lineage>
        <taxon>Bacteria</taxon>
        <taxon>Pseudomonadati</taxon>
        <taxon>Pseudomonadota</taxon>
        <taxon>Gammaproteobacteria</taxon>
        <taxon>Moraxellales</taxon>
        <taxon>Moraxellaceae</taxon>
        <taxon>Acinetobacter</taxon>
    </lineage>
</organism>
<dbReference type="HOGENOM" id="CLU_015306_0_0_6"/>
<reference evidence="3 4" key="1">
    <citation type="submission" date="2013-02" db="EMBL/GenBank/DDBJ databases">
        <title>The Genome Sequence of Acinetobacter sp. CIP 70.18.</title>
        <authorList>
            <consortium name="The Broad Institute Genome Sequencing Platform"/>
            <consortium name="The Broad Institute Genome Sequencing Center for Infectious Disease"/>
            <person name="Cerqueira G."/>
            <person name="Feldgarden M."/>
            <person name="Courvalin P."/>
            <person name="Perichon B."/>
            <person name="Grillot-Courvalin C."/>
            <person name="Clermont D."/>
            <person name="Rocha E."/>
            <person name="Yoon E.-J."/>
            <person name="Nemec A."/>
            <person name="Walker B."/>
            <person name="Young S.K."/>
            <person name="Zeng Q."/>
            <person name="Gargeya S."/>
            <person name="Fitzgerald M."/>
            <person name="Haas B."/>
            <person name="Abouelleil A."/>
            <person name="Alvarado L."/>
            <person name="Arachchi H.M."/>
            <person name="Berlin A.M."/>
            <person name="Chapman S.B."/>
            <person name="Dewar J."/>
            <person name="Goldberg J."/>
            <person name="Griggs A."/>
            <person name="Gujja S."/>
            <person name="Hansen M."/>
            <person name="Howarth C."/>
            <person name="Imamovic A."/>
            <person name="Larimer J."/>
            <person name="McCowan C."/>
            <person name="Murphy C."/>
            <person name="Neiman D."/>
            <person name="Pearson M."/>
            <person name="Priest M."/>
            <person name="Roberts A."/>
            <person name="Saif S."/>
            <person name="Shea T."/>
            <person name="Sisk P."/>
            <person name="Sykes S."/>
            <person name="Wortman J."/>
            <person name="Nusbaum C."/>
            <person name="Birren B."/>
        </authorList>
    </citation>
    <scope>NUCLEOTIDE SEQUENCE [LARGE SCALE GENOMIC DNA]</scope>
    <source>
        <strain evidence="3 4">CIP 70.18</strain>
    </source>
</reference>
<dbReference type="InterPro" id="IPR049052">
    <property type="entry name" value="nSTAND1"/>
</dbReference>
<evidence type="ECO:0000259" key="2">
    <source>
        <dbReference type="Pfam" id="PF20703"/>
    </source>
</evidence>
<dbReference type="SUPFAM" id="SSF52540">
    <property type="entry name" value="P-loop containing nucleoside triphosphate hydrolases"/>
    <property type="match status" value="1"/>
</dbReference>
<dbReference type="Pfam" id="PF13156">
    <property type="entry name" value="Mrr_cat_2"/>
    <property type="match status" value="1"/>
</dbReference>
<keyword evidence="4" id="KW-1185">Reference proteome</keyword>
<sequence>MNKITPLDKFILISVPSNYSTTERGKFFENLCAEILKKQSYKITGYEVRKSGMEVDIQAIHIPSDKTVYVECKFYNEKATIDSKIIDLCFSQSFRAGFDSIALFSTVKLGKDAQDVLETYKKRKTDFSFYDSNEILAALIASGHIKDVELSQIQPNFSSATLLIHPEISPHWLYQEIQNGTPTSLIYQSLGNEASQDVLKQILDQENKFIGLDLKKQGNIEVKKETVSHQPKEIISNIIVADDIMDYKPCRPQDFVGRGDIQKEIWDFLEAVREDKTDCRVLSLTGLSGNGKSSLVANLAHRFTNIKWKNKLFLFPVDIRSARGPKFVAEAVTKAFNAAIKENFIELDIDFKVENIDEILSGNDFYRCNEYLSSHSKVLVIFFDQFEEVFMKEDLFGLFRAFKRFGLDVSAARSNLVVGFSWRNGIFLGDDNPAYSLWSELKDHRTEKKLKLFDEKDSSRMIATFEESFGIKITRPLKRRLIQQAQGYPWLLKKLCIHLFKKINEGISQELLLLSQMQIKTLFDEDLERPSRDVDCLKYVAKNSPVDRYQTTQEFGDSTVSRLISDRLLIKTGEKISVYWDVFRDYLKTNEAPIISWAYMPTANFTIANKLIHLINQTENSTFDNLIKSSSYSKGTLQNILMDLQSFSLIEKDQNNTYKLTCKVNELPQKIRDQLLGHLVYTKCLSLTKNSNDSEYITQKDITTILDEIYFKSKGDTPNAYFNRILSYLKYAGLISSLGKTYKIYNKDDYSSDFGNARNLIKRDLLFLAASSFENAIDLIKRLRNEKTINSSEKGLRNIILDLINLGICTRNGQNIELLPSKYSDLDVESFLSTYVSKAETIILLQTLQQTLSEDLDSLAIAMSTELNKDWRLSSGQRYVRALLRYNSLAQSYLENKS</sequence>
<gene>
    <name evidence="3" type="ORF">F902_03732</name>
</gene>
<dbReference type="Proteomes" id="UP000013084">
    <property type="component" value="Unassembled WGS sequence"/>
</dbReference>
<dbReference type="RefSeq" id="WP_005205656.1">
    <property type="nucleotide sequence ID" value="NZ_KB850072.1"/>
</dbReference>
<comment type="caution">
    <text evidence="3">The sequence shown here is derived from an EMBL/GenBank/DDBJ whole genome shotgun (WGS) entry which is preliminary data.</text>
</comment>
<dbReference type="PATRIC" id="fig|1217700.3.peg.3629"/>
<proteinExistence type="predicted"/>
<feature type="domain" description="Mrr-like" evidence="1">
    <location>
        <begin position="52"/>
        <end position="122"/>
    </location>
</feature>
<dbReference type="EMBL" id="APRN01000041">
    <property type="protein sequence ID" value="ENX55122.1"/>
    <property type="molecule type" value="Genomic_DNA"/>
</dbReference>
<dbReference type="AlphaFoldDB" id="N9SV19"/>
<dbReference type="InterPro" id="IPR011335">
    <property type="entry name" value="Restrct_endonuc-II-like"/>
</dbReference>